<dbReference type="SUPFAM" id="SSF46626">
    <property type="entry name" value="Cytochrome c"/>
    <property type="match status" value="1"/>
</dbReference>
<organism evidence="7 8">
    <name type="scientific">Paraglaciecola aquimarina</name>
    <dbReference type="NCBI Taxonomy" id="1235557"/>
    <lineage>
        <taxon>Bacteria</taxon>
        <taxon>Pseudomonadati</taxon>
        <taxon>Pseudomonadota</taxon>
        <taxon>Gammaproteobacteria</taxon>
        <taxon>Alteromonadales</taxon>
        <taxon>Alteromonadaceae</taxon>
        <taxon>Paraglaciecola</taxon>
    </lineage>
</organism>
<dbReference type="RefSeq" id="WP_316025085.1">
    <property type="nucleotide sequence ID" value="NZ_JAWDIO010000002.1"/>
</dbReference>
<feature type="domain" description="Cytochrome c" evidence="6">
    <location>
        <begin position="40"/>
        <end position="119"/>
    </location>
</feature>
<evidence type="ECO:0000256" key="4">
    <source>
        <dbReference type="PROSITE-ProRule" id="PRU00433"/>
    </source>
</evidence>
<dbReference type="EMBL" id="JAWDIO010000002">
    <property type="protein sequence ID" value="MDU0353407.1"/>
    <property type="molecule type" value="Genomic_DNA"/>
</dbReference>
<proteinExistence type="predicted"/>
<evidence type="ECO:0000313" key="7">
    <source>
        <dbReference type="EMBL" id="MDU0353407.1"/>
    </source>
</evidence>
<reference evidence="7 8" key="1">
    <citation type="submission" date="2023-10" db="EMBL/GenBank/DDBJ databases">
        <title>Glaciecola aquimarina strain GGW-M5 nov., isolated from a coastal seawater.</title>
        <authorList>
            <person name="Bayburt H."/>
            <person name="Kim J.M."/>
            <person name="Choi B.J."/>
            <person name="Jeon C.O."/>
        </authorList>
    </citation>
    <scope>NUCLEOTIDE SEQUENCE [LARGE SCALE GENOMIC DNA]</scope>
    <source>
        <strain evidence="7 8">KCTC 32108</strain>
    </source>
</reference>
<dbReference type="PROSITE" id="PS51007">
    <property type="entry name" value="CYTC"/>
    <property type="match status" value="1"/>
</dbReference>
<dbReference type="InterPro" id="IPR036909">
    <property type="entry name" value="Cyt_c-like_dom_sf"/>
</dbReference>
<keyword evidence="3 4" id="KW-0408">Iron</keyword>
<evidence type="ECO:0000313" key="8">
    <source>
        <dbReference type="Proteomes" id="UP001247805"/>
    </source>
</evidence>
<dbReference type="Gene3D" id="1.10.760.10">
    <property type="entry name" value="Cytochrome c-like domain"/>
    <property type="match status" value="1"/>
</dbReference>
<feature type="chain" id="PRO_5045096531" evidence="5">
    <location>
        <begin position="26"/>
        <end position="454"/>
    </location>
</feature>
<gene>
    <name evidence="7" type="ORF">RS130_05205</name>
</gene>
<protein>
    <submittedName>
        <fullName evidence="7">Cytochrome c</fullName>
    </submittedName>
</protein>
<evidence type="ECO:0000256" key="3">
    <source>
        <dbReference type="ARBA" id="ARBA00023004"/>
    </source>
</evidence>
<evidence type="ECO:0000256" key="5">
    <source>
        <dbReference type="SAM" id="SignalP"/>
    </source>
</evidence>
<evidence type="ECO:0000256" key="1">
    <source>
        <dbReference type="ARBA" id="ARBA00022617"/>
    </source>
</evidence>
<dbReference type="Proteomes" id="UP001247805">
    <property type="component" value="Unassembled WGS sequence"/>
</dbReference>
<keyword evidence="1 4" id="KW-0349">Heme</keyword>
<name>A0ABU3STV1_9ALTE</name>
<dbReference type="InterPro" id="IPR009056">
    <property type="entry name" value="Cyt_c-like_dom"/>
</dbReference>
<keyword evidence="5" id="KW-0732">Signal</keyword>
<evidence type="ECO:0000259" key="6">
    <source>
        <dbReference type="PROSITE" id="PS51007"/>
    </source>
</evidence>
<evidence type="ECO:0000256" key="2">
    <source>
        <dbReference type="ARBA" id="ARBA00022723"/>
    </source>
</evidence>
<keyword evidence="2 4" id="KW-0479">Metal-binding</keyword>
<sequence length="454" mass="50159">MTKIKKFIFHSMLCIAWIPISVVLANSVDQEVDIMLTQDADISAGKSLFLSVCAACHNKDLSGATGFNLKDGEWIHGSKPSDIINNINNGFAKAGMPGFKETFSQQQIKQVTAYILSKREGWDNLTYKIYQLDSNLDKLHTSILDDLQPIKVGKAAKNMADFTLPEIKDYALVFEGDFYQPYPQPSKIETSFPPTIFVETELDGEVESNFRGKLNLKHGKQRLKITLMTTDKLLRDKDRGKGKANLSLLVTSKGKRKLFGASTRGVVAMNGNQLNVKVDEQPIIQRKRILDLPPFSIAVGLKEKMNYAFNAKDCSISGVWSGDLLNIGPNVKNRGSDNSLILGSWLFYAPEAITPMVSRCRYVKYNKQGNPSFYFTADGVDYKLEGTAVGSQTLQLKYTVLANPPKNKTLTLSVPPADKININASSGKITGSKLIIDLSRSPQFTLDINAVGAE</sequence>
<dbReference type="Pfam" id="PF13442">
    <property type="entry name" value="Cytochrome_CBB3"/>
    <property type="match status" value="1"/>
</dbReference>
<comment type="caution">
    <text evidence="7">The sequence shown here is derived from an EMBL/GenBank/DDBJ whole genome shotgun (WGS) entry which is preliminary data.</text>
</comment>
<accession>A0ABU3STV1</accession>
<keyword evidence="8" id="KW-1185">Reference proteome</keyword>
<feature type="signal peptide" evidence="5">
    <location>
        <begin position="1"/>
        <end position="25"/>
    </location>
</feature>